<evidence type="ECO:0000313" key="2">
    <source>
        <dbReference type="Proteomes" id="UP000024404"/>
    </source>
</evidence>
<dbReference type="EMBL" id="CMVM020000170">
    <property type="status" value="NOT_ANNOTATED_CDS"/>
    <property type="molecule type" value="Genomic_DNA"/>
</dbReference>
<evidence type="ECO:0000313" key="1">
    <source>
        <dbReference type="EnsemblMetazoa" id="OVOC6281.1"/>
    </source>
</evidence>
<dbReference type="Proteomes" id="UP000024404">
    <property type="component" value="Unassembled WGS sequence"/>
</dbReference>
<accession>A0A8R1Y0V2</accession>
<reference evidence="2" key="1">
    <citation type="submission" date="2013-10" db="EMBL/GenBank/DDBJ databases">
        <title>Genome sequencing of Onchocerca volvulus.</title>
        <authorList>
            <person name="Cotton J."/>
            <person name="Tsai J."/>
            <person name="Stanley E."/>
            <person name="Tracey A."/>
            <person name="Holroyd N."/>
            <person name="Lustigman S."/>
            <person name="Berriman M."/>
        </authorList>
    </citation>
    <scope>NUCLEOTIDE SEQUENCE</scope>
</reference>
<sequence length="59" mass="6974">MIGLKQQKKLKERKKERGHLRIEIGIEEKFCCHIKKLIKIVQEIIIYCPNRIEIQSATG</sequence>
<name>A0A8R1Y0V2_ONCVO</name>
<reference evidence="1" key="2">
    <citation type="submission" date="2022-06" db="UniProtKB">
        <authorList>
            <consortium name="EnsemblMetazoa"/>
        </authorList>
    </citation>
    <scope>IDENTIFICATION</scope>
</reference>
<protein>
    <submittedName>
        <fullName evidence="1">Uncharacterized protein</fullName>
    </submittedName>
</protein>
<proteinExistence type="predicted"/>
<keyword evidence="2" id="KW-1185">Reference proteome</keyword>
<organism evidence="1 2">
    <name type="scientific">Onchocerca volvulus</name>
    <dbReference type="NCBI Taxonomy" id="6282"/>
    <lineage>
        <taxon>Eukaryota</taxon>
        <taxon>Metazoa</taxon>
        <taxon>Ecdysozoa</taxon>
        <taxon>Nematoda</taxon>
        <taxon>Chromadorea</taxon>
        <taxon>Rhabditida</taxon>
        <taxon>Spirurina</taxon>
        <taxon>Spiruromorpha</taxon>
        <taxon>Filarioidea</taxon>
        <taxon>Onchocercidae</taxon>
        <taxon>Onchocerca</taxon>
    </lineage>
</organism>
<dbReference type="EnsemblMetazoa" id="OVOC6281.1">
    <property type="protein sequence ID" value="OVOC6281.1"/>
    <property type="gene ID" value="WBGene00243090"/>
</dbReference>
<dbReference type="AlphaFoldDB" id="A0A8R1Y0V2"/>